<dbReference type="Proteomes" id="UP000005240">
    <property type="component" value="Unassembled WGS sequence"/>
</dbReference>
<reference evidence="3 4" key="3">
    <citation type="journal article" date="2017" name="G3 (Bethesda)">
        <title>Comparative analysis highlights variable genome content of wheat rusts and divergence of the mating loci.</title>
        <authorList>
            <person name="Cuomo C.A."/>
            <person name="Bakkeren G."/>
            <person name="Khalil H.B."/>
            <person name="Panwar V."/>
            <person name="Joly D."/>
            <person name="Linning R."/>
            <person name="Sakthikumar S."/>
            <person name="Song X."/>
            <person name="Adiconis X."/>
            <person name="Fan L."/>
            <person name="Goldberg J.M."/>
            <person name="Levin J.Z."/>
            <person name="Young S."/>
            <person name="Zeng Q."/>
            <person name="Anikster Y."/>
            <person name="Bruce M."/>
            <person name="Wang M."/>
            <person name="Yin C."/>
            <person name="McCallum B."/>
            <person name="Szabo L.J."/>
            <person name="Hulbert S."/>
            <person name="Chen X."/>
            <person name="Fellers J.P."/>
        </authorList>
    </citation>
    <scope>NUCLEOTIDE SEQUENCE</scope>
    <source>
        <strain evidence="4">Isolate 1-1 / race 1 (BBBD)</strain>
        <strain evidence="3">isolate 1-1 / race 1 (BBBD)</strain>
    </source>
</reference>
<dbReference type="VEuPathDB" id="FungiDB:PTTG_08871"/>
<proteinExistence type="predicted"/>
<reference evidence="3" key="4">
    <citation type="submission" date="2025-05" db="UniProtKB">
        <authorList>
            <consortium name="EnsemblFungi"/>
        </authorList>
    </citation>
    <scope>IDENTIFICATION</scope>
    <source>
        <strain evidence="3">isolate 1-1 / race 1 (BBBD)</strain>
    </source>
</reference>
<keyword evidence="4" id="KW-1185">Reference proteome</keyword>
<evidence type="ECO:0000256" key="1">
    <source>
        <dbReference type="SAM" id="MobiDB-lite"/>
    </source>
</evidence>
<dbReference type="EMBL" id="ADAS02000285">
    <property type="protein sequence ID" value="OAV87774.1"/>
    <property type="molecule type" value="Genomic_DNA"/>
</dbReference>
<protein>
    <submittedName>
        <fullName evidence="2 3">Uncharacterized protein</fullName>
    </submittedName>
</protein>
<accession>A0A0C4F6U7</accession>
<organism evidence="2">
    <name type="scientific">Puccinia triticina (isolate 1-1 / race 1 (BBBD))</name>
    <name type="common">Brown leaf rust fungus</name>
    <dbReference type="NCBI Taxonomy" id="630390"/>
    <lineage>
        <taxon>Eukaryota</taxon>
        <taxon>Fungi</taxon>
        <taxon>Dikarya</taxon>
        <taxon>Basidiomycota</taxon>
        <taxon>Pucciniomycotina</taxon>
        <taxon>Pucciniomycetes</taxon>
        <taxon>Pucciniales</taxon>
        <taxon>Pucciniaceae</taxon>
        <taxon>Puccinia</taxon>
    </lineage>
</organism>
<reference evidence="2" key="1">
    <citation type="submission" date="2009-11" db="EMBL/GenBank/DDBJ databases">
        <authorList>
            <consortium name="The Broad Institute Genome Sequencing Platform"/>
            <person name="Ward D."/>
            <person name="Feldgarden M."/>
            <person name="Earl A."/>
            <person name="Young S.K."/>
            <person name="Zeng Q."/>
            <person name="Koehrsen M."/>
            <person name="Alvarado L."/>
            <person name="Berlin A."/>
            <person name="Bochicchio J."/>
            <person name="Borenstein D."/>
            <person name="Chapman S.B."/>
            <person name="Chen Z."/>
            <person name="Engels R."/>
            <person name="Freedman E."/>
            <person name="Gellesch M."/>
            <person name="Goldberg J."/>
            <person name="Griggs A."/>
            <person name="Gujja S."/>
            <person name="Heilman E."/>
            <person name="Heiman D."/>
            <person name="Hepburn T."/>
            <person name="Howarth C."/>
            <person name="Jen D."/>
            <person name="Larson L."/>
            <person name="Lewis B."/>
            <person name="Mehta T."/>
            <person name="Park D."/>
            <person name="Pearson M."/>
            <person name="Roberts A."/>
            <person name="Saif S."/>
            <person name="Shea T."/>
            <person name="Shenoy N."/>
            <person name="Sisk P."/>
            <person name="Stolte C."/>
            <person name="Sykes S."/>
            <person name="Thomson T."/>
            <person name="Walk T."/>
            <person name="White J."/>
            <person name="Yandava C."/>
            <person name="Izard J."/>
            <person name="Baranova O.V."/>
            <person name="Blanton J.M."/>
            <person name="Tanner A.C."/>
            <person name="Dewhirst F.E."/>
            <person name="Haas B."/>
            <person name="Nusbaum C."/>
            <person name="Birren B."/>
        </authorList>
    </citation>
    <scope>NUCLEOTIDE SEQUENCE [LARGE SCALE GENOMIC DNA]</scope>
    <source>
        <strain evidence="2">1-1 BBBD Race 1</strain>
    </source>
</reference>
<dbReference type="EnsemblFungi" id="PTTG_08871-t43_1">
    <property type="protein sequence ID" value="PTTG_08871-t43_1-p1"/>
    <property type="gene ID" value="PTTG_08871"/>
</dbReference>
<gene>
    <name evidence="2" type="ORF">PTTG_08871</name>
</gene>
<reference evidence="2" key="2">
    <citation type="submission" date="2016-05" db="EMBL/GenBank/DDBJ databases">
        <title>Comparative analysis highlights variable genome content of wheat rusts and divergence of the mating loci.</title>
        <authorList>
            <person name="Cuomo C.A."/>
            <person name="Bakkeren G."/>
            <person name="Szabo L."/>
            <person name="Khalil H."/>
            <person name="Joly D."/>
            <person name="Goldberg J."/>
            <person name="Young S."/>
            <person name="Zeng Q."/>
            <person name="Fellers J."/>
        </authorList>
    </citation>
    <scope>NUCLEOTIDE SEQUENCE [LARGE SCALE GENOMIC DNA]</scope>
    <source>
        <strain evidence="2">1-1 BBBD Race 1</strain>
    </source>
</reference>
<name>A0A0C4F6U7_PUCT1</name>
<evidence type="ECO:0000313" key="3">
    <source>
        <dbReference type="EnsemblFungi" id="PTTG_08871-t43_1-p1"/>
    </source>
</evidence>
<feature type="region of interest" description="Disordered" evidence="1">
    <location>
        <begin position="1"/>
        <end position="24"/>
    </location>
</feature>
<evidence type="ECO:0000313" key="2">
    <source>
        <dbReference type="EMBL" id="OAV87774.1"/>
    </source>
</evidence>
<dbReference type="OrthoDB" id="2508637at2759"/>
<sequence length="197" mass="21704">MPTPNIPLAPVHNGESIPAAQPDKKATHLRSGLLPLVLVGPAAELNTETLKHYLHPEIIQQLYQLAEEREKDGTGTSADLQINGDEPQKFIMVNKDGHIVDGPFPLPFRIEGRTGSLASIEQASSVSLKNDLAPVVMANPYQGPDVPFTEAELDEAMEILLATGRYRGLSPTQENQLTEKLQEEHGYSYPIKMNWMD</sequence>
<dbReference type="AlphaFoldDB" id="A0A0C4F6U7"/>
<evidence type="ECO:0000313" key="4">
    <source>
        <dbReference type="Proteomes" id="UP000005240"/>
    </source>
</evidence>